<dbReference type="EMBL" id="CZBE01000023">
    <property type="protein sequence ID" value="CUQ05457.1"/>
    <property type="molecule type" value="Genomic_DNA"/>
</dbReference>
<dbReference type="SUPFAM" id="SSF52172">
    <property type="entry name" value="CheY-like"/>
    <property type="match status" value="1"/>
</dbReference>
<dbReference type="SMART" id="SM00448">
    <property type="entry name" value="REC"/>
    <property type="match status" value="1"/>
</dbReference>
<dbReference type="InterPro" id="IPR001789">
    <property type="entry name" value="Sig_transdc_resp-reg_receiver"/>
</dbReference>
<evidence type="ECO:0000313" key="7">
    <source>
        <dbReference type="EMBL" id="RGE67246.1"/>
    </source>
</evidence>
<keyword evidence="2 4" id="KW-0597">Phosphoprotein</keyword>
<dbReference type="InterPro" id="IPR050595">
    <property type="entry name" value="Bact_response_regulator"/>
</dbReference>
<evidence type="ECO:0000259" key="5">
    <source>
        <dbReference type="PROSITE" id="PS50110"/>
    </source>
</evidence>
<comment type="function">
    <text evidence="3">May play the central regulatory role in sporulation. It may be an element of the effector pathway responsible for the activation of sporulation genes in response to nutritional stress. Spo0A may act in concert with spo0H (a sigma factor) to control the expression of some genes that are critical to the sporulation process.</text>
</comment>
<proteinExistence type="predicted"/>
<evidence type="ECO:0000313" key="8">
    <source>
        <dbReference type="Proteomes" id="UP000095765"/>
    </source>
</evidence>
<feature type="modified residue" description="4-aspartylphosphate" evidence="4">
    <location>
        <position position="52"/>
    </location>
</feature>
<dbReference type="PROSITE" id="PS50110">
    <property type="entry name" value="RESPONSE_REGULATORY"/>
    <property type="match status" value="1"/>
</dbReference>
<dbReference type="InterPro" id="IPR011006">
    <property type="entry name" value="CheY-like_superfamily"/>
</dbReference>
<organism evidence="6 8">
    <name type="scientific">Anaerotruncus colihominis</name>
    <dbReference type="NCBI Taxonomy" id="169435"/>
    <lineage>
        <taxon>Bacteria</taxon>
        <taxon>Bacillati</taxon>
        <taxon>Bacillota</taxon>
        <taxon>Clostridia</taxon>
        <taxon>Eubacteriales</taxon>
        <taxon>Oscillospiraceae</taxon>
        <taxon>Anaerotruncus</taxon>
    </lineage>
</organism>
<dbReference type="PANTHER" id="PTHR44591">
    <property type="entry name" value="STRESS RESPONSE REGULATOR PROTEIN 1"/>
    <property type="match status" value="1"/>
</dbReference>
<evidence type="ECO:0000313" key="6">
    <source>
        <dbReference type="EMBL" id="CUQ05457.1"/>
    </source>
</evidence>
<dbReference type="Pfam" id="PF00072">
    <property type="entry name" value="Response_reg"/>
    <property type="match status" value="1"/>
</dbReference>
<evidence type="ECO:0000313" key="9">
    <source>
        <dbReference type="Proteomes" id="UP000260828"/>
    </source>
</evidence>
<reference evidence="7 9" key="2">
    <citation type="submission" date="2018-08" db="EMBL/GenBank/DDBJ databases">
        <title>A genome reference for cultivated species of the human gut microbiota.</title>
        <authorList>
            <person name="Zou Y."/>
            <person name="Xue W."/>
            <person name="Luo G."/>
        </authorList>
    </citation>
    <scope>NUCLEOTIDE SEQUENCE [LARGE SCALE GENOMIC DNA]</scope>
    <source>
        <strain evidence="7 9">TF05-12AC</strain>
    </source>
</reference>
<gene>
    <name evidence="6" type="primary">mprA_1</name>
    <name evidence="7" type="ORF">DXC40_10565</name>
    <name evidence="6" type="ORF">ERS852551_02932</name>
</gene>
<sequence length="129" mass="14541">MPKLLITDDDLHLRKLVRTYAEVDGYACEEAENGFQALEKLQCRQFDLMILDIMMPGMDGFETMAELRKFSRMAVGAARKDVTDVYGEPKKQDGGLLVYRASERAGEPALCFELEEDAVIAIFLATEQI</sequence>
<evidence type="ECO:0000256" key="1">
    <source>
        <dbReference type="ARBA" id="ARBA00018672"/>
    </source>
</evidence>
<evidence type="ECO:0000256" key="2">
    <source>
        <dbReference type="ARBA" id="ARBA00022553"/>
    </source>
</evidence>
<reference evidence="6 8" key="1">
    <citation type="submission" date="2015-09" db="EMBL/GenBank/DDBJ databases">
        <authorList>
            <consortium name="Pathogen Informatics"/>
        </authorList>
    </citation>
    <scope>NUCLEOTIDE SEQUENCE [LARGE SCALE GENOMIC DNA]</scope>
    <source>
        <strain evidence="6 8">2789STDY5834939</strain>
    </source>
</reference>
<feature type="domain" description="Response regulatory" evidence="5">
    <location>
        <begin position="3"/>
        <end position="129"/>
    </location>
</feature>
<dbReference type="Gene3D" id="3.40.50.2300">
    <property type="match status" value="1"/>
</dbReference>
<evidence type="ECO:0000256" key="3">
    <source>
        <dbReference type="ARBA" id="ARBA00024867"/>
    </source>
</evidence>
<dbReference type="AlphaFoldDB" id="A0A174TBI4"/>
<accession>A0A174TBI4</accession>
<dbReference type="Proteomes" id="UP000095765">
    <property type="component" value="Unassembled WGS sequence"/>
</dbReference>
<dbReference type="Proteomes" id="UP000260828">
    <property type="component" value="Unassembled WGS sequence"/>
</dbReference>
<name>A0A174TBI4_9FIRM</name>
<protein>
    <recommendedName>
        <fullName evidence="1">Stage 0 sporulation protein A homolog</fullName>
    </recommendedName>
</protein>
<evidence type="ECO:0000256" key="4">
    <source>
        <dbReference type="PROSITE-ProRule" id="PRU00169"/>
    </source>
</evidence>
<dbReference type="PANTHER" id="PTHR44591:SF3">
    <property type="entry name" value="RESPONSE REGULATORY DOMAIN-CONTAINING PROTEIN"/>
    <property type="match status" value="1"/>
</dbReference>
<dbReference type="OrthoDB" id="9790669at2"/>
<dbReference type="RefSeq" id="WP_055245790.1">
    <property type="nucleotide sequence ID" value="NZ_CABIWA010000017.1"/>
</dbReference>
<dbReference type="GO" id="GO:0000160">
    <property type="term" value="P:phosphorelay signal transduction system"/>
    <property type="evidence" value="ECO:0007669"/>
    <property type="project" value="InterPro"/>
</dbReference>
<dbReference type="EMBL" id="QVME01000005">
    <property type="protein sequence ID" value="RGE67246.1"/>
    <property type="molecule type" value="Genomic_DNA"/>
</dbReference>